<accession>A0A7D4QSI8</accession>
<gene>
    <name evidence="1" type="ORF">HQ865_09860</name>
</gene>
<reference evidence="1 2" key="1">
    <citation type="submission" date="2020-05" db="EMBL/GenBank/DDBJ databases">
        <title>Mucilaginibacter mali sp. nov.</title>
        <authorList>
            <person name="Kim H.S."/>
            <person name="Lee K.C."/>
            <person name="Suh M.K."/>
            <person name="Kim J.-S."/>
            <person name="Han K.-I."/>
            <person name="Eom M.K."/>
            <person name="Shin Y.K."/>
            <person name="Lee J.-S."/>
        </authorList>
    </citation>
    <scope>NUCLEOTIDE SEQUENCE [LARGE SCALE GENOMIC DNA]</scope>
    <source>
        <strain evidence="1 2">G2-14</strain>
    </source>
</reference>
<evidence type="ECO:0000313" key="2">
    <source>
        <dbReference type="Proteomes" id="UP000505355"/>
    </source>
</evidence>
<dbReference type="RefSeq" id="WP_173414739.1">
    <property type="nucleotide sequence ID" value="NZ_CP054139.1"/>
</dbReference>
<dbReference type="AlphaFoldDB" id="A0A7D4QSI8"/>
<sequence>MGKKTISNSDITDWVKLGSEITGSTAGALIGSYFAGVGGAVIGASITPLINETISKIGGDFKNMFLGRREEVRIGATFSFALNKIKQRLDAGETPRLDSFFNMDNGNRPASEEILEAALRLAQREHEELKIKHYGYLIANIYFDDSIDRAYANFLINIANRLSYRKLLLIELFNNTEKFELYQKRKIDNTPPHIVGGVDLSLYSSNKLDLRAPLKRRKVDLSVEIDELELYYLINKESGIKIKPLADSFAHIGLTNIGSDLRRLMELKELNTDDLEEVASVLRYKE</sequence>
<dbReference type="EMBL" id="CP054139">
    <property type="protein sequence ID" value="QKJ30049.1"/>
    <property type="molecule type" value="Genomic_DNA"/>
</dbReference>
<name>A0A7D4QSI8_9SPHI</name>
<organism evidence="1 2">
    <name type="scientific">Mucilaginibacter mali</name>
    <dbReference type="NCBI Taxonomy" id="2740462"/>
    <lineage>
        <taxon>Bacteria</taxon>
        <taxon>Pseudomonadati</taxon>
        <taxon>Bacteroidota</taxon>
        <taxon>Sphingobacteriia</taxon>
        <taxon>Sphingobacteriales</taxon>
        <taxon>Sphingobacteriaceae</taxon>
        <taxon>Mucilaginibacter</taxon>
    </lineage>
</organism>
<keyword evidence="2" id="KW-1185">Reference proteome</keyword>
<evidence type="ECO:0000313" key="1">
    <source>
        <dbReference type="EMBL" id="QKJ30049.1"/>
    </source>
</evidence>
<dbReference type="KEGG" id="mmab:HQ865_09860"/>
<dbReference type="Proteomes" id="UP000505355">
    <property type="component" value="Chromosome"/>
</dbReference>
<protein>
    <submittedName>
        <fullName evidence="1">Uncharacterized protein</fullName>
    </submittedName>
</protein>
<proteinExistence type="predicted"/>